<accession>A0A0E0JZP7</accession>
<comment type="similarity">
    <text evidence="2">Belongs to the MORC ATPase protein family.</text>
</comment>
<dbReference type="HOGENOM" id="CLU_011516_6_0_1"/>
<feature type="domain" description="Morc S5" evidence="16">
    <location>
        <begin position="430"/>
        <end position="573"/>
    </location>
</feature>
<dbReference type="GO" id="GO:0004519">
    <property type="term" value="F:endonuclease activity"/>
    <property type="evidence" value="ECO:0007669"/>
    <property type="project" value="UniProtKB-KW"/>
</dbReference>
<evidence type="ECO:0000313" key="18">
    <source>
        <dbReference type="Proteomes" id="UP000026962"/>
    </source>
</evidence>
<dbReference type="GO" id="GO:0005634">
    <property type="term" value="C:nucleus"/>
    <property type="evidence" value="ECO:0007669"/>
    <property type="project" value="UniProtKB-SubCell"/>
</dbReference>
<dbReference type="InterPro" id="IPR041006">
    <property type="entry name" value="Morc_S5"/>
</dbReference>
<organism evidence="17">
    <name type="scientific">Oryza punctata</name>
    <name type="common">Red rice</name>
    <dbReference type="NCBI Taxonomy" id="4537"/>
    <lineage>
        <taxon>Eukaryota</taxon>
        <taxon>Viridiplantae</taxon>
        <taxon>Streptophyta</taxon>
        <taxon>Embryophyta</taxon>
        <taxon>Tracheophyta</taxon>
        <taxon>Spermatophyta</taxon>
        <taxon>Magnoliopsida</taxon>
        <taxon>Liliopsida</taxon>
        <taxon>Poales</taxon>
        <taxon>Poaceae</taxon>
        <taxon>BOP clade</taxon>
        <taxon>Oryzoideae</taxon>
        <taxon>Oryzeae</taxon>
        <taxon>Oryzinae</taxon>
        <taxon>Oryza</taxon>
    </lineage>
</organism>
<dbReference type="Pfam" id="PF13589">
    <property type="entry name" value="HATPase_c_3"/>
    <property type="match status" value="1"/>
</dbReference>
<dbReference type="Proteomes" id="UP000026962">
    <property type="component" value="Chromosome 2"/>
</dbReference>
<evidence type="ECO:0000256" key="6">
    <source>
        <dbReference type="ARBA" id="ARBA00022763"/>
    </source>
</evidence>
<dbReference type="GO" id="GO:0005524">
    <property type="term" value="F:ATP binding"/>
    <property type="evidence" value="ECO:0007669"/>
    <property type="project" value="UniProtKB-KW"/>
</dbReference>
<evidence type="ECO:0000256" key="7">
    <source>
        <dbReference type="ARBA" id="ARBA00022801"/>
    </source>
</evidence>
<evidence type="ECO:0000256" key="3">
    <source>
        <dbReference type="ARBA" id="ARBA00022722"/>
    </source>
</evidence>
<feature type="region of interest" description="Disordered" evidence="15">
    <location>
        <begin position="583"/>
        <end position="676"/>
    </location>
</feature>
<dbReference type="InterPro" id="IPR036890">
    <property type="entry name" value="HATPase_C_sf"/>
</dbReference>
<keyword evidence="12" id="KW-0234">DNA repair</keyword>
<dbReference type="OMA" id="NSRHFFT"/>
<evidence type="ECO:0000256" key="14">
    <source>
        <dbReference type="SAM" id="Coils"/>
    </source>
</evidence>
<dbReference type="GO" id="GO:0031349">
    <property type="term" value="P:positive regulation of defense response"/>
    <property type="evidence" value="ECO:0007669"/>
    <property type="project" value="UniProtKB-ARBA"/>
</dbReference>
<dbReference type="FunFam" id="3.30.565.10:FF:000075">
    <property type="entry name" value="MORC family CW-type zinc finger protein 4"/>
    <property type="match status" value="1"/>
</dbReference>
<dbReference type="Gene3D" id="3.30.565.10">
    <property type="entry name" value="Histidine kinase-like ATPase, C-terminal domain"/>
    <property type="match status" value="1"/>
</dbReference>
<evidence type="ECO:0000256" key="8">
    <source>
        <dbReference type="ARBA" id="ARBA00022840"/>
    </source>
</evidence>
<keyword evidence="11" id="KW-0943">RNA-mediated gene silencing</keyword>
<dbReference type="GO" id="GO:0031047">
    <property type="term" value="P:regulatory ncRNA-mediated gene silencing"/>
    <property type="evidence" value="ECO:0007669"/>
    <property type="project" value="UniProtKB-KW"/>
</dbReference>
<keyword evidence="10 14" id="KW-0175">Coiled coil</keyword>
<keyword evidence="9" id="KW-0156">Chromatin regulator</keyword>
<dbReference type="eggNOG" id="KOG1845">
    <property type="taxonomic scope" value="Eukaryota"/>
</dbReference>
<evidence type="ECO:0000313" key="17">
    <source>
        <dbReference type="EnsemblPlants" id="OPUNC02G14600.1"/>
    </source>
</evidence>
<keyword evidence="5" id="KW-0255">Endonuclease</keyword>
<reference evidence="17" key="1">
    <citation type="submission" date="2015-04" db="UniProtKB">
        <authorList>
            <consortium name="EnsemblPlants"/>
        </authorList>
    </citation>
    <scope>IDENTIFICATION</scope>
</reference>
<keyword evidence="18" id="KW-1185">Reference proteome</keyword>
<dbReference type="EnsemblPlants" id="OPUNC02G14600.1">
    <property type="protein sequence ID" value="OPUNC02G14600.1"/>
    <property type="gene ID" value="OPUNC02G14600"/>
</dbReference>
<evidence type="ECO:0000256" key="4">
    <source>
        <dbReference type="ARBA" id="ARBA00022741"/>
    </source>
</evidence>
<keyword evidence="6" id="KW-0227">DNA damage</keyword>
<evidence type="ECO:0000256" key="9">
    <source>
        <dbReference type="ARBA" id="ARBA00022853"/>
    </source>
</evidence>
<dbReference type="Pfam" id="PF17942">
    <property type="entry name" value="Morc6_S5"/>
    <property type="match status" value="1"/>
</dbReference>
<dbReference type="GO" id="GO:0006325">
    <property type="term" value="P:chromatin organization"/>
    <property type="evidence" value="ECO:0007669"/>
    <property type="project" value="UniProtKB-KW"/>
</dbReference>
<dbReference type="GO" id="GO:0016887">
    <property type="term" value="F:ATP hydrolysis activity"/>
    <property type="evidence" value="ECO:0007669"/>
    <property type="project" value="InterPro"/>
</dbReference>
<evidence type="ECO:0000256" key="10">
    <source>
        <dbReference type="ARBA" id="ARBA00023054"/>
    </source>
</evidence>
<keyword evidence="4" id="KW-0547">Nucleotide-binding</keyword>
<name>A0A0E0JZP7_ORYPU</name>
<feature type="compositionally biased region" description="Polar residues" evidence="15">
    <location>
        <begin position="600"/>
        <end position="623"/>
    </location>
</feature>
<dbReference type="SUPFAM" id="SSF55874">
    <property type="entry name" value="ATPase domain of HSP90 chaperone/DNA topoisomerase II/histidine kinase"/>
    <property type="match status" value="1"/>
</dbReference>
<dbReference type="PANTHER" id="PTHR23336">
    <property type="entry name" value="ZINC FINGER CW-TYPE COILED-COIL DOMAIN PROTEIN 3"/>
    <property type="match status" value="1"/>
</dbReference>
<feature type="region of interest" description="Disordered" evidence="15">
    <location>
        <begin position="55"/>
        <end position="145"/>
    </location>
</feature>
<dbReference type="InterPro" id="IPR045261">
    <property type="entry name" value="MORC_ATPase"/>
</dbReference>
<evidence type="ECO:0000259" key="16">
    <source>
        <dbReference type="Pfam" id="PF17942"/>
    </source>
</evidence>
<feature type="compositionally biased region" description="Pro residues" evidence="15">
    <location>
        <begin position="129"/>
        <end position="141"/>
    </location>
</feature>
<feature type="compositionally biased region" description="Polar residues" evidence="15">
    <location>
        <begin position="696"/>
        <end position="709"/>
    </location>
</feature>
<dbReference type="Gramene" id="OPUNC02G14600.1">
    <property type="protein sequence ID" value="OPUNC02G14600.1"/>
    <property type="gene ID" value="OPUNC02G14600"/>
</dbReference>
<dbReference type="AlphaFoldDB" id="A0A0E0JZP7"/>
<protein>
    <recommendedName>
        <fullName evidence="16">Morc S5 domain-containing protein</fullName>
    </recommendedName>
</protein>
<evidence type="ECO:0000256" key="5">
    <source>
        <dbReference type="ARBA" id="ARBA00022759"/>
    </source>
</evidence>
<evidence type="ECO:0000256" key="11">
    <source>
        <dbReference type="ARBA" id="ARBA00023158"/>
    </source>
</evidence>
<dbReference type="GO" id="GO:0006281">
    <property type="term" value="P:DNA repair"/>
    <property type="evidence" value="ECO:0007669"/>
    <property type="project" value="UniProtKB-KW"/>
</dbReference>
<keyword evidence="3" id="KW-0540">Nuclease</keyword>
<evidence type="ECO:0000256" key="15">
    <source>
        <dbReference type="SAM" id="MobiDB-lite"/>
    </source>
</evidence>
<evidence type="ECO:0000256" key="1">
    <source>
        <dbReference type="ARBA" id="ARBA00004123"/>
    </source>
</evidence>
<evidence type="ECO:0000256" key="2">
    <source>
        <dbReference type="ARBA" id="ARBA00007845"/>
    </source>
</evidence>
<keyword evidence="7" id="KW-0378">Hydrolase</keyword>
<keyword evidence="8" id="KW-0067">ATP-binding</keyword>
<comment type="subcellular location">
    <subcellularLocation>
        <location evidence="1">Nucleus</location>
    </subcellularLocation>
</comment>
<keyword evidence="13" id="KW-0539">Nucleus</keyword>
<feature type="compositionally biased region" description="Polar residues" evidence="15">
    <location>
        <begin position="634"/>
        <end position="670"/>
    </location>
</feature>
<proteinExistence type="inferred from homology"/>
<feature type="region of interest" description="Disordered" evidence="15">
    <location>
        <begin position="688"/>
        <end position="710"/>
    </location>
</feature>
<sequence length="860" mass="96317">MSRSTLLCVCHVGPTPRAARILLVEYKARAHAVAAQASNCHFPFPVRRMAPAAGESSAAAGGGGGEGGTEAHPVIDVSSSETDSDPGFSGAGKRPRRMVATAGSGSRGRKAEKRARILATAVPPGFLDPLPPAPRPSAPPPRGRRRVTRQFWNAGDYDGKPELLRLGGDPSKQSDSGMDHIRVHPRFLHSNATSHKWVLGAFAELLDNSLDEVANGATYVNIDMLENKKDGTRMVSVEDDGGGMDPDKMRHCMSLGYSAKSKVKDTIGQYGNGFKTSTMRLGPDVLVLSRSCGNGGRRCTQSIGMLSYTFLRETGKDDIIVPMIDYEKGQQYWKRMMRTTSIDWQTSLATIIEWSPYSSEEELLQEFSSIKEQGTRIIIYNLWENEQGELELDFDTDVNDIQIRGGNRDQRNIQLAKQFPNSRHFFTYRHSLRSYASILYLRVPSVFQMILRGKEIEHHNIIGDMMMKNHVIYKPVMTDGFPRDIDMVTDVTIGFAKDAKHHIPIQGFNVYHKNRLIKPFWRVWALPGIQGRGIIGALEVNFIEPAHDKQDFERTNSLARLEARLNLMQKKYWSDNCHRIGYGGNSANRKSGREYKETSPENTPHTGPASDQSPEGCRSSNYLQRKRSAGSPYSGLSNNNSKTGITSLNTSRRSLPESRFSSRTIAQQTTEKTERTLRYTRPLLHGLLHTSKDSDGQTAGTPSRSTSHVLKTPEKLCHNENTLPLTPSCEAIRSEGMTRYQSEERNVKNNGDGQTVDNPETVIKLLNDENWSLKESIMKMEESLSRELHIERDKNKSLIERLENVQNQLEAANKEQEALIDIFTEERTRRDKEVENLRMKLKEASSTIQNLADILGATGR</sequence>
<feature type="coiled-coil region" evidence="14">
    <location>
        <begin position="788"/>
        <end position="854"/>
    </location>
</feature>
<reference evidence="17" key="2">
    <citation type="submission" date="2018-05" db="EMBL/GenBank/DDBJ databases">
        <title>OpunRS2 (Oryza punctata Reference Sequence Version 2).</title>
        <authorList>
            <person name="Zhang J."/>
            <person name="Kudrna D."/>
            <person name="Lee S."/>
            <person name="Talag J."/>
            <person name="Welchert J."/>
            <person name="Wing R.A."/>
        </authorList>
    </citation>
    <scope>NUCLEOTIDE SEQUENCE [LARGE SCALE GENOMIC DNA]</scope>
</reference>
<dbReference type="PANTHER" id="PTHR23336:SF54">
    <property type="entry name" value="OS02G0469300 PROTEIN"/>
    <property type="match status" value="1"/>
</dbReference>
<evidence type="ECO:0000256" key="12">
    <source>
        <dbReference type="ARBA" id="ARBA00023204"/>
    </source>
</evidence>
<evidence type="ECO:0000256" key="13">
    <source>
        <dbReference type="ARBA" id="ARBA00023242"/>
    </source>
</evidence>